<evidence type="ECO:0000256" key="1">
    <source>
        <dbReference type="SAM" id="MobiDB-lite"/>
    </source>
</evidence>
<protein>
    <submittedName>
        <fullName evidence="3">Uncharacterized protein</fullName>
    </submittedName>
</protein>
<accession>A0A2T2NGH7</accession>
<dbReference type="AlphaFoldDB" id="A0A2T2NGH7"/>
<evidence type="ECO:0000256" key="2">
    <source>
        <dbReference type="SAM" id="Phobius"/>
    </source>
</evidence>
<feature type="compositionally biased region" description="Basic and acidic residues" evidence="1">
    <location>
        <begin position="14"/>
        <end position="24"/>
    </location>
</feature>
<dbReference type="Proteomes" id="UP000240883">
    <property type="component" value="Unassembled WGS sequence"/>
</dbReference>
<feature type="transmembrane region" description="Helical" evidence="2">
    <location>
        <begin position="31"/>
        <end position="53"/>
    </location>
</feature>
<keyword evidence="2" id="KW-0812">Transmembrane</keyword>
<evidence type="ECO:0000313" key="3">
    <source>
        <dbReference type="EMBL" id="PSN64543.1"/>
    </source>
</evidence>
<feature type="region of interest" description="Disordered" evidence="1">
    <location>
        <begin position="1"/>
        <end position="24"/>
    </location>
</feature>
<organism evidence="3 4">
    <name type="scientific">Corynespora cassiicola Philippines</name>
    <dbReference type="NCBI Taxonomy" id="1448308"/>
    <lineage>
        <taxon>Eukaryota</taxon>
        <taxon>Fungi</taxon>
        <taxon>Dikarya</taxon>
        <taxon>Ascomycota</taxon>
        <taxon>Pezizomycotina</taxon>
        <taxon>Dothideomycetes</taxon>
        <taxon>Pleosporomycetidae</taxon>
        <taxon>Pleosporales</taxon>
        <taxon>Corynesporascaceae</taxon>
        <taxon>Corynespora</taxon>
    </lineage>
</organism>
<proteinExistence type="predicted"/>
<keyword evidence="4" id="KW-1185">Reference proteome</keyword>
<evidence type="ECO:0000313" key="4">
    <source>
        <dbReference type="Proteomes" id="UP000240883"/>
    </source>
</evidence>
<keyword evidence="2" id="KW-1133">Transmembrane helix</keyword>
<sequence>MYLPQTPRMVPRRPNAEKYHSPSLNGKERGAIIAVSIVAGILAIIIGVLVYVYRKQVQMSKRNEYDLNHPELSEFNHPELDMVTAKKNMKNEKSKGYIENKTKVVKFSG</sequence>
<dbReference type="EMBL" id="KZ678138">
    <property type="protein sequence ID" value="PSN64543.1"/>
    <property type="molecule type" value="Genomic_DNA"/>
</dbReference>
<reference evidence="3 4" key="1">
    <citation type="journal article" date="2018" name="Front. Microbiol.">
        <title>Genome-Wide Analysis of Corynespora cassiicola Leaf Fall Disease Putative Effectors.</title>
        <authorList>
            <person name="Lopez D."/>
            <person name="Ribeiro S."/>
            <person name="Label P."/>
            <person name="Fumanal B."/>
            <person name="Venisse J.S."/>
            <person name="Kohler A."/>
            <person name="de Oliveira R.R."/>
            <person name="Labutti K."/>
            <person name="Lipzen A."/>
            <person name="Lail K."/>
            <person name="Bauer D."/>
            <person name="Ohm R.A."/>
            <person name="Barry K.W."/>
            <person name="Spatafora J."/>
            <person name="Grigoriev I.V."/>
            <person name="Martin F.M."/>
            <person name="Pujade-Renaud V."/>
        </authorList>
    </citation>
    <scope>NUCLEOTIDE SEQUENCE [LARGE SCALE GENOMIC DNA]</scope>
    <source>
        <strain evidence="3 4">Philippines</strain>
    </source>
</reference>
<name>A0A2T2NGH7_CORCC</name>
<keyword evidence="2" id="KW-0472">Membrane</keyword>
<gene>
    <name evidence="3" type="ORF">BS50DRAFT_636702</name>
</gene>